<dbReference type="OMA" id="HADECAK"/>
<dbReference type="SUPFAM" id="SSF56672">
    <property type="entry name" value="DNA/RNA polymerases"/>
    <property type="match status" value="1"/>
</dbReference>
<evidence type="ECO:0000313" key="9">
    <source>
        <dbReference type="Proteomes" id="UP000188268"/>
    </source>
</evidence>
<dbReference type="GO" id="GO:0003676">
    <property type="term" value="F:nucleic acid binding"/>
    <property type="evidence" value="ECO:0007669"/>
    <property type="project" value="InterPro"/>
</dbReference>
<feature type="region of interest" description="Disordered" evidence="6">
    <location>
        <begin position="195"/>
        <end position="232"/>
    </location>
</feature>
<feature type="domain" description="Integrase catalytic" evidence="7">
    <location>
        <begin position="410"/>
        <end position="503"/>
    </location>
</feature>
<keyword evidence="3" id="KW-0378">Hydrolase</keyword>
<evidence type="ECO:0000256" key="2">
    <source>
        <dbReference type="ARBA" id="ARBA00022750"/>
    </source>
</evidence>
<dbReference type="OrthoDB" id="1726977at2759"/>
<reference evidence="8 9" key="1">
    <citation type="submission" date="2013-09" db="EMBL/GenBank/DDBJ databases">
        <title>Corchorus capsularis genome sequencing.</title>
        <authorList>
            <person name="Alam M."/>
            <person name="Haque M.S."/>
            <person name="Islam M.S."/>
            <person name="Emdad E.M."/>
            <person name="Islam M.M."/>
            <person name="Ahmed B."/>
            <person name="Halim A."/>
            <person name="Hossen Q.M.M."/>
            <person name="Hossain M.Z."/>
            <person name="Ahmed R."/>
            <person name="Khan M.M."/>
            <person name="Islam R."/>
            <person name="Rashid M.M."/>
            <person name="Khan S.A."/>
            <person name="Rahman M.S."/>
            <person name="Alam M."/>
        </authorList>
    </citation>
    <scope>NUCLEOTIDE SEQUENCE [LARGE SCALE GENOMIC DNA]</scope>
    <source>
        <strain evidence="9">cv. CVL-1</strain>
        <tissue evidence="8">Whole seedling</tissue>
    </source>
</reference>
<dbReference type="Pfam" id="PF25597">
    <property type="entry name" value="SH3_retrovirus"/>
    <property type="match status" value="1"/>
</dbReference>
<keyword evidence="4" id="KW-0347">Helicase</keyword>
<evidence type="ECO:0000256" key="5">
    <source>
        <dbReference type="ARBA" id="ARBA00022840"/>
    </source>
</evidence>
<dbReference type="InterPro" id="IPR041679">
    <property type="entry name" value="DNA2/NAM7-like_C"/>
</dbReference>
<dbReference type="Gene3D" id="3.30.420.10">
    <property type="entry name" value="Ribonuclease H-like superfamily/Ribonuclease H"/>
    <property type="match status" value="1"/>
</dbReference>
<dbReference type="Pfam" id="PF07727">
    <property type="entry name" value="RVT_2"/>
    <property type="match status" value="1"/>
</dbReference>
<dbReference type="CDD" id="cd09272">
    <property type="entry name" value="RNase_HI_RT_Ty1"/>
    <property type="match status" value="1"/>
</dbReference>
<organism evidence="8 9">
    <name type="scientific">Corchorus capsularis</name>
    <name type="common">Jute</name>
    <dbReference type="NCBI Taxonomy" id="210143"/>
    <lineage>
        <taxon>Eukaryota</taxon>
        <taxon>Viridiplantae</taxon>
        <taxon>Streptophyta</taxon>
        <taxon>Embryophyta</taxon>
        <taxon>Tracheophyta</taxon>
        <taxon>Spermatophyta</taxon>
        <taxon>Magnoliopsida</taxon>
        <taxon>eudicotyledons</taxon>
        <taxon>Gunneridae</taxon>
        <taxon>Pentapetalae</taxon>
        <taxon>rosids</taxon>
        <taxon>malvids</taxon>
        <taxon>Malvales</taxon>
        <taxon>Malvaceae</taxon>
        <taxon>Grewioideae</taxon>
        <taxon>Apeibeae</taxon>
        <taxon>Corchorus</taxon>
    </lineage>
</organism>
<keyword evidence="9" id="KW-1185">Reference proteome</keyword>
<dbReference type="InterPro" id="IPR013103">
    <property type="entry name" value="RVT_2"/>
</dbReference>
<dbReference type="Gene3D" id="3.40.50.300">
    <property type="entry name" value="P-loop containing nucleotide triphosphate hydrolases"/>
    <property type="match status" value="2"/>
</dbReference>
<evidence type="ECO:0000256" key="4">
    <source>
        <dbReference type="ARBA" id="ARBA00022806"/>
    </source>
</evidence>
<dbReference type="CDD" id="cd18808">
    <property type="entry name" value="SF1_C_Upf1"/>
    <property type="match status" value="1"/>
</dbReference>
<feature type="compositionally biased region" description="Basic residues" evidence="6">
    <location>
        <begin position="203"/>
        <end position="214"/>
    </location>
</feature>
<feature type="compositionally biased region" description="Basic and acidic residues" evidence="6">
    <location>
        <begin position="1198"/>
        <end position="1212"/>
    </location>
</feature>
<accession>A0A1R3HGA4</accession>
<dbReference type="SUPFAM" id="SSF52540">
    <property type="entry name" value="P-loop containing nucleoside triphosphate hydrolases"/>
    <property type="match status" value="1"/>
</dbReference>
<dbReference type="GO" id="GO:0004386">
    <property type="term" value="F:helicase activity"/>
    <property type="evidence" value="ECO:0007669"/>
    <property type="project" value="UniProtKB-KW"/>
</dbReference>
<protein>
    <submittedName>
        <fullName evidence="8">Integrase, catalytic core</fullName>
    </submittedName>
</protein>
<dbReference type="SUPFAM" id="SSF53098">
    <property type="entry name" value="Ribonuclease H-like"/>
    <property type="match status" value="1"/>
</dbReference>
<dbReference type="PANTHER" id="PTHR10887:SF522">
    <property type="entry name" value="P-LOOP CONTAINING NUCLEOSIDE TRIPHOSPHATE HYDROLASES SUPERFAMILY PROTEIN"/>
    <property type="match status" value="1"/>
</dbReference>
<dbReference type="PANTHER" id="PTHR10887">
    <property type="entry name" value="DNA2/NAM7 HELICASE FAMILY"/>
    <property type="match status" value="1"/>
</dbReference>
<dbReference type="GO" id="GO:0005524">
    <property type="term" value="F:ATP binding"/>
    <property type="evidence" value="ECO:0007669"/>
    <property type="project" value="UniProtKB-KW"/>
</dbReference>
<dbReference type="GO" id="GO:0015074">
    <property type="term" value="P:DNA integration"/>
    <property type="evidence" value="ECO:0007669"/>
    <property type="project" value="InterPro"/>
</dbReference>
<keyword evidence="1" id="KW-0547">Nucleotide-binding</keyword>
<dbReference type="GO" id="GO:0004190">
    <property type="term" value="F:aspartic-type endopeptidase activity"/>
    <property type="evidence" value="ECO:0007669"/>
    <property type="project" value="UniProtKB-KW"/>
</dbReference>
<proteinExistence type="predicted"/>
<dbReference type="InterPro" id="IPR045055">
    <property type="entry name" value="DNA2/NAM7-like"/>
</dbReference>
<dbReference type="PROSITE" id="PS50994">
    <property type="entry name" value="INTEGRASE"/>
    <property type="match status" value="1"/>
</dbReference>
<dbReference type="InterPro" id="IPR047187">
    <property type="entry name" value="SF1_C_Upf1"/>
</dbReference>
<evidence type="ECO:0000259" key="7">
    <source>
        <dbReference type="PROSITE" id="PS50994"/>
    </source>
</evidence>
<evidence type="ECO:0000313" key="8">
    <source>
        <dbReference type="EMBL" id="OMO69325.1"/>
    </source>
</evidence>
<dbReference type="EMBL" id="AWWV01012043">
    <property type="protein sequence ID" value="OMO69325.1"/>
    <property type="molecule type" value="Genomic_DNA"/>
</dbReference>
<dbReference type="Pfam" id="PF14223">
    <property type="entry name" value="Retrotran_gag_2"/>
    <property type="match status" value="1"/>
</dbReference>
<dbReference type="InterPro" id="IPR057670">
    <property type="entry name" value="SH3_retrovirus"/>
</dbReference>
<feature type="compositionally biased region" description="Basic and acidic residues" evidence="6">
    <location>
        <begin position="1125"/>
        <end position="1147"/>
    </location>
</feature>
<sequence length="1468" mass="167123">MKTYLQAFDLWDVVDTGRDPPPLRANPTLAQMKQHADECAKKFKAMACIQHAVSDVIFTRIMACDTPKQAWDKLKEEFQGTEKTRQQQIINLRRDFENLKMKENESVKQYSDRIMAIVNSIRLLGDEFSEKRVVEKIITTLPEKYESKISSLEDSRDLGSISLPELVNALYAQEQRRASRQEDVTEGAFQVKGKEKAHFVGKDKKKFANRKQNNKRSGESSTNKERKPFPPCPHCKLTSHTKKFCWYSPDAHCKICNQLGHVDKVCKNKGNQQNQHAQVAENQREDEDQLFVATCYATTSNNNVWLIDSGCTHHMTSNAASFKSLDSSYTSIVRIGNGDHLDVKGKGVVAVDTPSRTKFIPDVLYVPMIDQNLLSVGQLPCSGVCEICQLGKQSKLPFPVDKAWRATERSDNGTKYTSEQFGKFCEEAGIEHQFTVSYTPQQNGVSERKNRTVMEMSRCLLFEKKLPKKFWAEAVSTSVYLLNRLSTRAINGKTPYEAWYGVKPSVDHLRIFGCICYAYVPEVKRDKLDHKADTGIFLGYSSNVKGYRVYNLKTEKVILSRNVKFDEFAAWDWNSHEIQATGRQSTMSDQSLELSADEDFYDDYPVRGTRPLTEIYERCNVAVLEPDTYKEAISVSGWFEAMQEEIGMIEKNQTWILVDTPSHKNVIGVRWVYRTKLNANVARHDTIRLLLALAAQKSWKIFQLDVKSAFLNGFLEEEIYVEQPEGFVVKGSEDKVYLLKNALYGLKQAPRAWYTRIDTHLLQLGFQKSKNEATLYIKQSTSDLLIVSLYVDDLLVIGSNSELVQQFKSEMFEVFDMTDLGEMSYFLGMEISQSEQGIFINQNKYAGEVLKKFKMFNCKPVPTPLVVNEKLSKDDGCEKVDETLYRSLIGCLLYLAATRPDIMYSSAELKLHGYVDSDWAGSSDDMKSTSGYLFSLGSGVFTWNSKKQETVAQSTAEAEYIAASSAVNQAIWLRKLLLDLRQVQMQATEIKCDNQSAVAISKNPVFHGRTKHFKIKFHFIREAQQNNEVSLVHCSSDEQLADILTKALPKGRFEKLREAIGVCCKLAKEEQDPRYLNHSLSAVIFDEENCAMCISERNRFSVPSFKSHGLNDSQEAAIIARAQRKRDEKQKKEEDICDDNHKDKESITQKMEGVNYGKKLIDKKGRYAWKKVINETLKQKETKKKLINSEQENYLQPGKKEEKDGASLERKNAQEAKTCMDNPMTFEEFVKKRFNELNEQLRSPPCCSHRGGDERQLPAMIRSKISSEAEFGRSMFERLALVGQKKQLLNMQYRMHPAISSFPNKEFYNGEILDAPTAKNKSHERRFLQGRMCGPYSFINVACGKEQSDHLHSVKNMVEVAVICKIVANLFEEFTRTTQRISIGVISPYKARVHAIQEKLEEKYSECADSEFAVSIRSVDGFQGGEEDVIIVSTVRCNINGSVGFLSNHQRANVALDTCKALPVDIGE</sequence>
<dbReference type="InterPro" id="IPR001584">
    <property type="entry name" value="Integrase_cat-core"/>
</dbReference>
<dbReference type="FunFam" id="3.40.50.300:FF:000326">
    <property type="entry name" value="P-loop containing nucleoside triphosphate hydrolase"/>
    <property type="match status" value="1"/>
</dbReference>
<dbReference type="Pfam" id="PF22936">
    <property type="entry name" value="Pol_BBD"/>
    <property type="match status" value="1"/>
</dbReference>
<feature type="compositionally biased region" description="Basic and acidic residues" evidence="6">
    <location>
        <begin position="216"/>
        <end position="228"/>
    </location>
</feature>
<keyword evidence="2" id="KW-0064">Aspartyl protease</keyword>
<dbReference type="InterPro" id="IPR036397">
    <property type="entry name" value="RNaseH_sf"/>
</dbReference>
<comment type="caution">
    <text evidence="8">The sequence shown here is derived from an EMBL/GenBank/DDBJ whole genome shotgun (WGS) entry which is preliminary data.</text>
</comment>
<feature type="region of interest" description="Disordered" evidence="6">
    <location>
        <begin position="1123"/>
        <end position="1150"/>
    </location>
</feature>
<dbReference type="Gramene" id="OMO69325">
    <property type="protein sequence ID" value="OMO69325"/>
    <property type="gene ID" value="CCACVL1_19554"/>
</dbReference>
<evidence type="ECO:0000256" key="6">
    <source>
        <dbReference type="SAM" id="MobiDB-lite"/>
    </source>
</evidence>
<dbReference type="STRING" id="210143.A0A1R3HGA4"/>
<gene>
    <name evidence="8" type="ORF">CCACVL1_19554</name>
</gene>
<name>A0A1R3HGA4_COCAP</name>
<evidence type="ECO:0000256" key="1">
    <source>
        <dbReference type="ARBA" id="ARBA00022741"/>
    </source>
</evidence>
<dbReference type="InterPro" id="IPR054722">
    <property type="entry name" value="PolX-like_BBD"/>
</dbReference>
<dbReference type="InterPro" id="IPR012337">
    <property type="entry name" value="RNaseH-like_sf"/>
</dbReference>
<feature type="region of interest" description="Disordered" evidence="6">
    <location>
        <begin position="1188"/>
        <end position="1212"/>
    </location>
</feature>
<dbReference type="GO" id="GO:0005694">
    <property type="term" value="C:chromosome"/>
    <property type="evidence" value="ECO:0007669"/>
    <property type="project" value="UniProtKB-ARBA"/>
</dbReference>
<dbReference type="InterPro" id="IPR027417">
    <property type="entry name" value="P-loop_NTPase"/>
</dbReference>
<evidence type="ECO:0000256" key="3">
    <source>
        <dbReference type="ARBA" id="ARBA00022801"/>
    </source>
</evidence>
<dbReference type="Pfam" id="PF13087">
    <property type="entry name" value="AAA_12"/>
    <property type="match status" value="1"/>
</dbReference>
<dbReference type="Proteomes" id="UP000188268">
    <property type="component" value="Unassembled WGS sequence"/>
</dbReference>
<dbReference type="InterPro" id="IPR043502">
    <property type="entry name" value="DNA/RNA_pol_sf"/>
</dbReference>
<keyword evidence="5" id="KW-0067">ATP-binding</keyword>
<keyword evidence="2" id="KW-0645">Protease</keyword>